<evidence type="ECO:0000313" key="5">
    <source>
        <dbReference type="Proteomes" id="UP000031366"/>
    </source>
</evidence>
<proteinExistence type="inferred from homology"/>
<sequence>MNIIKQFLIDRIGPELGATHWMIRFKLSKRWFIRNKFGHIGNNSDLRPFVTIVGGKNIYIGNNVILRGGTQLHGSSKIRGATITIEDDVLIAPNVFITVNNHNFSDISIPISMQGGNEKSVHIKTGSWIGYGAIILQGVTIGRNSVVAAGAVVTKDVPDYTVVGGIPAKVIKRIKDEE</sequence>
<dbReference type="OrthoDB" id="9801697at2"/>
<dbReference type="PROSITE" id="PS00101">
    <property type="entry name" value="HEXAPEP_TRANSFERASES"/>
    <property type="match status" value="1"/>
</dbReference>
<comment type="similarity">
    <text evidence="1">Belongs to the transferase hexapeptide repeat family.</text>
</comment>
<dbReference type="AlphaFoldDB" id="A0A0C1U2Z0"/>
<dbReference type="EMBL" id="AYSO01000015">
    <property type="protein sequence ID" value="KIE47209.1"/>
    <property type="molecule type" value="Genomic_DNA"/>
</dbReference>
<dbReference type="InterPro" id="IPR001451">
    <property type="entry name" value="Hexapep"/>
</dbReference>
<dbReference type="PANTHER" id="PTHR23416:SF23">
    <property type="entry name" value="ACETYLTRANSFERASE C18B11.09C-RELATED"/>
    <property type="match status" value="1"/>
</dbReference>
<evidence type="ECO:0000256" key="1">
    <source>
        <dbReference type="ARBA" id="ARBA00007274"/>
    </source>
</evidence>
<dbReference type="InterPro" id="IPR011004">
    <property type="entry name" value="Trimer_LpxA-like_sf"/>
</dbReference>
<protein>
    <submittedName>
        <fullName evidence="4">Bacterial transferase hexapeptide family protein</fullName>
    </submittedName>
</protein>
<dbReference type="Pfam" id="PF00132">
    <property type="entry name" value="Hexapep"/>
    <property type="match status" value="1"/>
</dbReference>
<dbReference type="Gene3D" id="2.160.10.10">
    <property type="entry name" value="Hexapeptide repeat proteins"/>
    <property type="match status" value="1"/>
</dbReference>
<dbReference type="STRING" id="29341.RSJ17_12805"/>
<keyword evidence="3" id="KW-0677">Repeat</keyword>
<dbReference type="GO" id="GO:0008374">
    <property type="term" value="F:O-acyltransferase activity"/>
    <property type="evidence" value="ECO:0007669"/>
    <property type="project" value="TreeGrafter"/>
</dbReference>
<comment type="caution">
    <text evidence="4">The sequence shown here is derived from an EMBL/GenBank/DDBJ whole genome shotgun (WGS) entry which is preliminary data.</text>
</comment>
<dbReference type="InterPro" id="IPR018357">
    <property type="entry name" value="Hexapep_transf_CS"/>
</dbReference>
<dbReference type="SUPFAM" id="SSF51161">
    <property type="entry name" value="Trimeric LpxA-like enzymes"/>
    <property type="match status" value="1"/>
</dbReference>
<evidence type="ECO:0000256" key="3">
    <source>
        <dbReference type="ARBA" id="ARBA00022737"/>
    </source>
</evidence>
<keyword evidence="5" id="KW-1185">Reference proteome</keyword>
<evidence type="ECO:0000256" key="2">
    <source>
        <dbReference type="ARBA" id="ARBA00022679"/>
    </source>
</evidence>
<dbReference type="RefSeq" id="WP_039632509.1">
    <property type="nucleotide sequence ID" value="NZ_AYSO01000015.1"/>
</dbReference>
<dbReference type="PANTHER" id="PTHR23416">
    <property type="entry name" value="SIALIC ACID SYNTHASE-RELATED"/>
    <property type="match status" value="1"/>
</dbReference>
<dbReference type="Proteomes" id="UP000031366">
    <property type="component" value="Unassembled WGS sequence"/>
</dbReference>
<accession>A0A0C1U2Z0</accession>
<name>A0A0C1U2Z0_9CLOT</name>
<keyword evidence="2 4" id="KW-0808">Transferase</keyword>
<organism evidence="4 5">
    <name type="scientific">Clostridium argentinense CDC 2741</name>
    <dbReference type="NCBI Taxonomy" id="1418104"/>
    <lineage>
        <taxon>Bacteria</taxon>
        <taxon>Bacillati</taxon>
        <taxon>Bacillota</taxon>
        <taxon>Clostridia</taxon>
        <taxon>Eubacteriales</taxon>
        <taxon>Clostridiaceae</taxon>
        <taxon>Clostridium</taxon>
    </lineage>
</organism>
<evidence type="ECO:0000313" key="4">
    <source>
        <dbReference type="EMBL" id="KIE47209.1"/>
    </source>
</evidence>
<gene>
    <name evidence="4" type="ORF">U732_1484</name>
</gene>
<reference evidence="4 5" key="1">
    <citation type="journal article" date="2015" name="Infect. Genet. Evol.">
        <title>Genomic sequences of six botulinum neurotoxin-producing strains representing three clostridial species illustrate the mobility and diversity of botulinum neurotoxin genes.</title>
        <authorList>
            <person name="Smith T.J."/>
            <person name="Hill K.K."/>
            <person name="Xie G."/>
            <person name="Foley B.T."/>
            <person name="Williamson C.H."/>
            <person name="Foster J.T."/>
            <person name="Johnson S.L."/>
            <person name="Chertkov O."/>
            <person name="Teshima H."/>
            <person name="Gibbons H.S."/>
            <person name="Johnsky L.A."/>
            <person name="Karavis M.A."/>
            <person name="Smith L.A."/>
        </authorList>
    </citation>
    <scope>NUCLEOTIDE SEQUENCE [LARGE SCALE GENOMIC DNA]</scope>
    <source>
        <strain evidence="4 5">CDC 2741</strain>
    </source>
</reference>
<dbReference type="InterPro" id="IPR051159">
    <property type="entry name" value="Hexapeptide_acetyltransf"/>
</dbReference>
<dbReference type="GO" id="GO:0005829">
    <property type="term" value="C:cytosol"/>
    <property type="evidence" value="ECO:0007669"/>
    <property type="project" value="TreeGrafter"/>
</dbReference>
<dbReference type="CDD" id="cd04647">
    <property type="entry name" value="LbH_MAT_like"/>
    <property type="match status" value="1"/>
</dbReference>